<name>A0A679B8U9_ORYSI</name>
<dbReference type="AlphaFoldDB" id="A0A679B8U9"/>
<gene>
    <name evidence="1" type="primary">K0227H04.44</name>
    <name evidence="2" type="synonym">K0123C06.5</name>
</gene>
<protein>
    <submittedName>
        <fullName evidence="1">Uncharacterized protein</fullName>
    </submittedName>
</protein>
<dbReference type="EMBL" id="AP011480">
    <property type="protein sequence ID" value="BBD82374.1"/>
    <property type="molecule type" value="Genomic_DNA"/>
</dbReference>
<accession>A0A679B8U9</accession>
<dbReference type="EMBL" id="AP011481">
    <property type="protein sequence ID" value="BBD82378.1"/>
    <property type="molecule type" value="Genomic_DNA"/>
</dbReference>
<evidence type="ECO:0000313" key="1">
    <source>
        <dbReference type="EMBL" id="BBD82374.1"/>
    </source>
</evidence>
<reference evidence="1" key="2">
    <citation type="submission" date="2009-05" db="EMBL/GenBank/DDBJ databases">
        <title>Oryza sativa Indica Group genomic DNA, chromosome 11, BAC clone:K0227H04, cultivar:Kasalath.</title>
        <authorList>
            <person name="Matsumoto T."/>
            <person name="Wu J."/>
            <person name="Kanamori H."/>
        </authorList>
    </citation>
    <scope>NUCLEOTIDE SEQUENCE</scope>
</reference>
<sequence length="112" mass="12859">MKGEAELRWIDWNGNSSCQNDNQESRSYVTRKDSSQNEAFDVRSRNIAGLKEDGEFDNSADGMNLLLCCGKEERIHLFPSCKLIVIFQTKLHIRQAISLDISVIFYGNFPKR</sequence>
<proteinExistence type="predicted"/>
<organism evidence="1">
    <name type="scientific">Oryza sativa subsp. indica</name>
    <name type="common">Rice</name>
    <dbReference type="NCBI Taxonomy" id="39946"/>
    <lineage>
        <taxon>Eukaryota</taxon>
        <taxon>Viridiplantae</taxon>
        <taxon>Streptophyta</taxon>
        <taxon>Embryophyta</taxon>
        <taxon>Tracheophyta</taxon>
        <taxon>Spermatophyta</taxon>
        <taxon>Magnoliopsida</taxon>
        <taxon>Liliopsida</taxon>
        <taxon>Poales</taxon>
        <taxon>Poaceae</taxon>
        <taxon>BOP clade</taxon>
        <taxon>Oryzoideae</taxon>
        <taxon>Oryzeae</taxon>
        <taxon>Oryzinae</taxon>
        <taxon>Oryza</taxon>
        <taxon>Oryza sativa</taxon>
    </lineage>
</organism>
<evidence type="ECO:0000313" key="2">
    <source>
        <dbReference type="EMBL" id="BBD82378.1"/>
    </source>
</evidence>
<reference evidence="2" key="1">
    <citation type="submission" date="2009-05" db="EMBL/GenBank/DDBJ databases">
        <title>Oryza sativa Indica Group genomic DNA, chromosome 11, BAC clone:K0123C06, cultivar:Kasalath.</title>
        <authorList>
            <person name="Matsumoto T."/>
            <person name="Wu J."/>
            <person name="Kanamori H."/>
        </authorList>
    </citation>
    <scope>NUCLEOTIDE SEQUENCE</scope>
</reference>